<dbReference type="SUPFAM" id="SSF82171">
    <property type="entry name" value="DPP6 N-terminal domain-like"/>
    <property type="match status" value="1"/>
</dbReference>
<name>A0A9X1UZ45_9FLAO</name>
<dbReference type="Proteomes" id="UP001139344">
    <property type="component" value="Unassembled WGS sequence"/>
</dbReference>
<dbReference type="Gene3D" id="2.120.10.30">
    <property type="entry name" value="TolB, C-terminal domain"/>
    <property type="match status" value="1"/>
</dbReference>
<evidence type="ECO:0000313" key="4">
    <source>
        <dbReference type="Proteomes" id="UP001139344"/>
    </source>
</evidence>
<feature type="domain" description="Prolow-density lipoprotein receptor-related protein 1-like beta-propeller" evidence="2">
    <location>
        <begin position="265"/>
        <end position="422"/>
    </location>
</feature>
<dbReference type="AlphaFoldDB" id="A0A9X1UZ45"/>
<evidence type="ECO:0000259" key="2">
    <source>
        <dbReference type="Pfam" id="PF16472"/>
    </source>
</evidence>
<dbReference type="PANTHER" id="PTHR36842">
    <property type="entry name" value="PROTEIN TOLB HOMOLOG"/>
    <property type="match status" value="1"/>
</dbReference>
<dbReference type="InterPro" id="IPR011042">
    <property type="entry name" value="6-blade_b-propeller_TolB-like"/>
</dbReference>
<dbReference type="EMBL" id="JAJSON010000020">
    <property type="protein sequence ID" value="MCG9971968.1"/>
    <property type="molecule type" value="Genomic_DNA"/>
</dbReference>
<sequence>MRILTLLIILLFCTGSYSQNDLGIFKFNRDIGDPDHKGSVSYDSNGQVYTLNGSGYNIWFERDEFNYLYNEVEGDFIITANFEFLGKGVDPHRKTGLMIRESEAEDASHASAVLHGDGLTTMQWRRSEGDEMQVENNEIRSPKNHYEILQLERRGREIIMRAAHWGEPLQVIGSKEIESLDGKVLVGLFINSHDPATIEKAKAWNVRLDKPVSEKYNPGEEGWLGCRLETISIEDGKRKVIYSKNDRFEAPNWMPDGNELLFNMEGSLYTIPVNGGEISKLDTGFADNLNNDHGISFNGELLAISHSPENEGSAVYVLPLEGGTPQRVTEKTPSYWHGWASNNEEVVYVATREGNPTYDIYKKSIHGGEEIMLTDTKKGEHVDGCEYSPDGKYIYYNGSSSGTMQIWRMKPDGSEKEQITFDANNDWFPHISPDGNWIAYISFPPEIPVNDHPSYKRVTLNIIPASGGAPKVIAYLYGGQGTINVPSWAPDSKHFAFVSNSGEKAE</sequence>
<comment type="similarity">
    <text evidence="1">Belongs to the TolB family.</text>
</comment>
<gene>
    <name evidence="3" type="ORF">LU635_10000</name>
</gene>
<comment type="caution">
    <text evidence="3">The sequence shown here is derived from an EMBL/GenBank/DDBJ whole genome shotgun (WGS) entry which is preliminary data.</text>
</comment>
<dbReference type="RefSeq" id="WP_240098710.1">
    <property type="nucleotide sequence ID" value="NZ_JAJSON010000020.1"/>
</dbReference>
<proteinExistence type="inferred from homology"/>
<dbReference type="InterPro" id="IPR032485">
    <property type="entry name" value="LRP1-like_beta_prop"/>
</dbReference>
<dbReference type="Pfam" id="PF16472">
    <property type="entry name" value="DUF5050"/>
    <property type="match status" value="1"/>
</dbReference>
<accession>A0A9X1UZ45</accession>
<organism evidence="3 4">
    <name type="scientific">Christiangramia crocea</name>
    <dbReference type="NCBI Taxonomy" id="2904124"/>
    <lineage>
        <taxon>Bacteria</taxon>
        <taxon>Pseudomonadati</taxon>
        <taxon>Bacteroidota</taxon>
        <taxon>Flavobacteriia</taxon>
        <taxon>Flavobacteriales</taxon>
        <taxon>Flavobacteriaceae</taxon>
        <taxon>Christiangramia</taxon>
    </lineage>
</organism>
<evidence type="ECO:0000256" key="1">
    <source>
        <dbReference type="ARBA" id="ARBA00009820"/>
    </source>
</evidence>
<keyword evidence="4" id="KW-1185">Reference proteome</keyword>
<protein>
    <submittedName>
        <fullName evidence="3">DUF5050 domain-containing protein</fullName>
    </submittedName>
</protein>
<dbReference type="PANTHER" id="PTHR36842:SF1">
    <property type="entry name" value="PROTEIN TOLB"/>
    <property type="match status" value="1"/>
</dbReference>
<evidence type="ECO:0000313" key="3">
    <source>
        <dbReference type="EMBL" id="MCG9971968.1"/>
    </source>
</evidence>
<dbReference type="InterPro" id="IPR011659">
    <property type="entry name" value="WD40"/>
</dbReference>
<reference evidence="3" key="1">
    <citation type="submission" date="2021-12" db="EMBL/GenBank/DDBJ databases">
        <title>Description of Gramella crocea sp. nov., a new bacterium isolated from activated sludge.</title>
        <authorList>
            <person name="Zhang X."/>
        </authorList>
    </citation>
    <scope>NUCLEOTIDE SEQUENCE</scope>
    <source>
        <strain evidence="3">YB25</strain>
    </source>
</reference>
<dbReference type="Pfam" id="PF07676">
    <property type="entry name" value="PD40"/>
    <property type="match status" value="2"/>
</dbReference>